<name>A0A8I1MXL4_THIA3</name>
<keyword evidence="2" id="KW-0255">Endonuclease</keyword>
<evidence type="ECO:0000313" key="2">
    <source>
        <dbReference type="EMBL" id="MBN8745526.1"/>
    </source>
</evidence>
<keyword evidence="2" id="KW-0540">Nuclease</keyword>
<dbReference type="SMART" id="SM00507">
    <property type="entry name" value="HNHc"/>
    <property type="match status" value="1"/>
</dbReference>
<evidence type="ECO:0000259" key="1">
    <source>
        <dbReference type="SMART" id="SM00507"/>
    </source>
</evidence>
<accession>A0A8I1MXL4</accession>
<dbReference type="Pfam" id="PF01844">
    <property type="entry name" value="HNH"/>
    <property type="match status" value="1"/>
</dbReference>
<evidence type="ECO:0000313" key="3">
    <source>
        <dbReference type="Proteomes" id="UP000664800"/>
    </source>
</evidence>
<keyword evidence="2" id="KW-0378">Hydrolase</keyword>
<proteinExistence type="predicted"/>
<dbReference type="AlphaFoldDB" id="A0A8I1MXL4"/>
<dbReference type="InterPro" id="IPR003615">
    <property type="entry name" value="HNH_nuc"/>
</dbReference>
<feature type="domain" description="HNH nuclease" evidence="1">
    <location>
        <begin position="160"/>
        <end position="210"/>
    </location>
</feature>
<dbReference type="InterPro" id="IPR025938">
    <property type="entry name" value="RRXRR_dom"/>
</dbReference>
<dbReference type="Proteomes" id="UP000664800">
    <property type="component" value="Unassembled WGS sequence"/>
</dbReference>
<dbReference type="GO" id="GO:0008270">
    <property type="term" value="F:zinc ion binding"/>
    <property type="evidence" value="ECO:0007669"/>
    <property type="project" value="InterPro"/>
</dbReference>
<dbReference type="InterPro" id="IPR002711">
    <property type="entry name" value="HNH"/>
</dbReference>
<dbReference type="Gene3D" id="1.10.30.50">
    <property type="match status" value="1"/>
</dbReference>
<organism evidence="2 3">
    <name type="scientific">Thiomonas arsenitoxydans (strain DSM 22701 / CIP 110005 / 3As)</name>
    <dbReference type="NCBI Taxonomy" id="426114"/>
    <lineage>
        <taxon>Bacteria</taxon>
        <taxon>Pseudomonadati</taxon>
        <taxon>Pseudomonadota</taxon>
        <taxon>Betaproteobacteria</taxon>
        <taxon>Burkholderiales</taxon>
        <taxon>Thiomonas</taxon>
    </lineage>
</organism>
<dbReference type="GO" id="GO:0004519">
    <property type="term" value="F:endonuclease activity"/>
    <property type="evidence" value="ECO:0007669"/>
    <property type="project" value="UniProtKB-KW"/>
</dbReference>
<dbReference type="RefSeq" id="WP_276732366.1">
    <property type="nucleotide sequence ID" value="NZ_JAFKMR010000032.1"/>
</dbReference>
<dbReference type="InterPro" id="IPR047693">
    <property type="entry name" value="RNA-guided_IscB-like"/>
</dbReference>
<dbReference type="NCBIfam" id="NF040563">
    <property type="entry name" value="guided_IscB"/>
    <property type="match status" value="1"/>
</dbReference>
<sequence length="398" mass="44178">MPCSEKRARQMLERGRARVHRVMPFTIRLVDRLVEGSALQPLQVKIDPGSKTTGIALVRKDGNAAHAVTLLELEHRADHISKLLYRRRLLRHARRARHGRYRNPRRHYSHRLAPSIRHRLLTTETWVRRLMAWAPVSGLAFEQVAFGLRAGQRDHEPGLSLRERLMSAWGGRCAYCGGPGPFQIDHVRAKAKHGGDHIGNRVLACVSCNKAKGALRLSEFVSGDRREDIKSTLTPARRDEAAVNIARNALGEMLAATGLPVEATNTRHTKMNRRRLGLHKGDALDALVLGQDLGVVTGAGQPVLHIQAMGRGSHQRTRVDAAGFPTSYLMRTKRVHGFATGDLVRARVGRGEMAGVHVGRVAVRANGNFNVVADAGVLRVSWKFCDLLQKGDGYRYGW</sequence>
<dbReference type="EMBL" id="JAFKMR010000032">
    <property type="protein sequence ID" value="MBN8745526.1"/>
    <property type="molecule type" value="Genomic_DNA"/>
</dbReference>
<reference evidence="2" key="1">
    <citation type="submission" date="2021-02" db="EMBL/GenBank/DDBJ databases">
        <title>Thiocyanate and organic carbon inputs drive convergent selection for specific autotrophic Afipia and Thiobacillus strains within complex microbiomes.</title>
        <authorList>
            <person name="Huddy R.J."/>
            <person name="Sachdeva R."/>
            <person name="Kadzinga F."/>
            <person name="Kantor R.S."/>
            <person name="Harrison S.T.L."/>
            <person name="Banfield J.F."/>
        </authorList>
    </citation>
    <scope>NUCLEOTIDE SEQUENCE</scope>
    <source>
        <strain evidence="2">SCN18_13_7_16_R3_B_64_19</strain>
    </source>
</reference>
<protein>
    <submittedName>
        <fullName evidence="2">HNH endonuclease</fullName>
    </submittedName>
</protein>
<dbReference type="GO" id="GO:0003676">
    <property type="term" value="F:nucleic acid binding"/>
    <property type="evidence" value="ECO:0007669"/>
    <property type="project" value="InterPro"/>
</dbReference>
<dbReference type="CDD" id="cd00085">
    <property type="entry name" value="HNHc"/>
    <property type="match status" value="1"/>
</dbReference>
<gene>
    <name evidence="2" type="ORF">J0I24_14670</name>
</gene>
<comment type="caution">
    <text evidence="2">The sequence shown here is derived from an EMBL/GenBank/DDBJ whole genome shotgun (WGS) entry which is preliminary data.</text>
</comment>
<dbReference type="Pfam" id="PF14239">
    <property type="entry name" value="RRXRR"/>
    <property type="match status" value="1"/>
</dbReference>